<dbReference type="PROSITE" id="PS51257">
    <property type="entry name" value="PROKAR_LIPOPROTEIN"/>
    <property type="match status" value="1"/>
</dbReference>
<dbReference type="InterPro" id="IPR032710">
    <property type="entry name" value="NTF2-like_dom_sf"/>
</dbReference>
<dbReference type="SUPFAM" id="SSF54427">
    <property type="entry name" value="NTF2-like"/>
    <property type="match status" value="1"/>
</dbReference>
<evidence type="ECO:0008006" key="4">
    <source>
        <dbReference type="Google" id="ProtNLM"/>
    </source>
</evidence>
<evidence type="ECO:0000256" key="1">
    <source>
        <dbReference type="SAM" id="SignalP"/>
    </source>
</evidence>
<keyword evidence="1" id="KW-0732">Signal</keyword>
<name>A0ABP8IL77_9BACT</name>
<reference evidence="3" key="1">
    <citation type="journal article" date="2019" name="Int. J. Syst. Evol. Microbiol.">
        <title>The Global Catalogue of Microorganisms (GCM) 10K type strain sequencing project: providing services to taxonomists for standard genome sequencing and annotation.</title>
        <authorList>
            <consortium name="The Broad Institute Genomics Platform"/>
            <consortium name="The Broad Institute Genome Sequencing Center for Infectious Disease"/>
            <person name="Wu L."/>
            <person name="Ma J."/>
        </authorList>
    </citation>
    <scope>NUCLEOTIDE SEQUENCE [LARGE SCALE GENOMIC DNA]</scope>
    <source>
        <strain evidence="3">JCM 17923</strain>
    </source>
</reference>
<feature type="chain" id="PRO_5045511499" description="SnoaL-like domain-containing protein" evidence="1">
    <location>
        <begin position="23"/>
        <end position="182"/>
    </location>
</feature>
<dbReference type="Proteomes" id="UP001501153">
    <property type="component" value="Unassembled WGS sequence"/>
</dbReference>
<dbReference type="InterPro" id="IPR009959">
    <property type="entry name" value="Cyclase_SnoaL-like"/>
</dbReference>
<accession>A0ABP8IL77</accession>
<dbReference type="Gene3D" id="3.10.450.50">
    <property type="match status" value="1"/>
</dbReference>
<gene>
    <name evidence="2" type="ORF">GCM10023185_28820</name>
</gene>
<dbReference type="EMBL" id="BAABGZ010000061">
    <property type="protein sequence ID" value="GAA4361628.1"/>
    <property type="molecule type" value="Genomic_DNA"/>
</dbReference>
<comment type="caution">
    <text evidence="2">The sequence shown here is derived from an EMBL/GenBank/DDBJ whole genome shotgun (WGS) entry which is preliminary data.</text>
</comment>
<dbReference type="RefSeq" id="WP_345236789.1">
    <property type="nucleotide sequence ID" value="NZ_BAABGZ010000061.1"/>
</dbReference>
<evidence type="ECO:0000313" key="3">
    <source>
        <dbReference type="Proteomes" id="UP001501153"/>
    </source>
</evidence>
<protein>
    <recommendedName>
        <fullName evidence="4">SnoaL-like domain-containing protein</fullName>
    </recommendedName>
</protein>
<dbReference type="Pfam" id="PF07366">
    <property type="entry name" value="SnoaL"/>
    <property type="match status" value="1"/>
</dbReference>
<sequence length="182" mass="20092">MKPYISGTLPTLLLLASSCATYQPKANEQAHNTQKPLEIVAAHLRAAEAGDWDKANSYLADAYSMKMKGMPFFVSIPKSGALDMHKARKRAFNDFRFNEQVEWEKDNQVKIAVYLTGTHTGELDYPSAAGVPKTPATGKAIKLPSEYFVYSVENNKIVRTYGEIPEGHGPTALMQQLGIAKK</sequence>
<feature type="signal peptide" evidence="1">
    <location>
        <begin position="1"/>
        <end position="22"/>
    </location>
</feature>
<keyword evidence="3" id="KW-1185">Reference proteome</keyword>
<evidence type="ECO:0000313" key="2">
    <source>
        <dbReference type="EMBL" id="GAA4361628.1"/>
    </source>
</evidence>
<proteinExistence type="predicted"/>
<organism evidence="2 3">
    <name type="scientific">Hymenobacter saemangeumensis</name>
    <dbReference type="NCBI Taxonomy" id="1084522"/>
    <lineage>
        <taxon>Bacteria</taxon>
        <taxon>Pseudomonadati</taxon>
        <taxon>Bacteroidota</taxon>
        <taxon>Cytophagia</taxon>
        <taxon>Cytophagales</taxon>
        <taxon>Hymenobacteraceae</taxon>
        <taxon>Hymenobacter</taxon>
    </lineage>
</organism>